<feature type="region of interest" description="Disordered" evidence="1">
    <location>
        <begin position="165"/>
        <end position="203"/>
    </location>
</feature>
<dbReference type="PANTHER" id="PTHR38166">
    <property type="entry name" value="C2H2-TYPE DOMAIN-CONTAINING PROTEIN-RELATED"/>
    <property type="match status" value="1"/>
</dbReference>
<evidence type="ECO:0000313" key="3">
    <source>
        <dbReference type="Proteomes" id="UP000738349"/>
    </source>
</evidence>
<feature type="compositionally biased region" description="Basic residues" evidence="1">
    <location>
        <begin position="194"/>
        <end position="203"/>
    </location>
</feature>
<evidence type="ECO:0008006" key="4">
    <source>
        <dbReference type="Google" id="ProtNLM"/>
    </source>
</evidence>
<evidence type="ECO:0000313" key="2">
    <source>
        <dbReference type="EMBL" id="KAH7117465.1"/>
    </source>
</evidence>
<gene>
    <name evidence="2" type="ORF">EDB81DRAFT_952893</name>
</gene>
<keyword evidence="3" id="KW-1185">Reference proteome</keyword>
<dbReference type="EMBL" id="JAGMUV010000028">
    <property type="protein sequence ID" value="KAH7117465.1"/>
    <property type="molecule type" value="Genomic_DNA"/>
</dbReference>
<sequence>MDPLRVPADFVAARTGTDRPYSAVASDTARRVEVDPAECEAHPKPLLVPLAHDKIARVCGEFGYGVVDGLLVDGLSVDPPSSACLGEAVTGSSRGLAAAPMRVSRAGHLPADIEPLPRVIQEGVFSFEFGSFCQDLNFFSQKRNQGAYKHSTDLLPLLSDTPYNKSRGLSQPGPIGYSGASNKRAADHAWSLHPRPRPKRRRAGVIRDGADNYDGKDCGSGEEDIVVVRSTGEPTFACPFYKLDPTRHLDCVNRTLTRIRDVKQHPYRRHAQPPLCPTCYATFPSPESRDDHIRLQRCEAPSTTRTDRAQGISPEAINRLRNRTNRNLSPDEQWYAIWDIVFKGKPRPPTPYLESALEETVGMIRAFWRQEALQIVPAFLGGQPTHAGIRDDYGFVLLLMDLLRKITPSSQPDENIDVLLEPYGFLLDTITPPVELWRPSSIHVVPESDFEWQPPAVSLGDDRTRSGLIRHADDKT</sequence>
<evidence type="ECO:0000256" key="1">
    <source>
        <dbReference type="SAM" id="MobiDB-lite"/>
    </source>
</evidence>
<comment type="caution">
    <text evidence="2">The sequence shown here is derived from an EMBL/GenBank/DDBJ whole genome shotgun (WGS) entry which is preliminary data.</text>
</comment>
<dbReference type="PANTHER" id="PTHR38166:SF1">
    <property type="entry name" value="C2H2-TYPE DOMAIN-CONTAINING PROTEIN"/>
    <property type="match status" value="1"/>
</dbReference>
<dbReference type="AlphaFoldDB" id="A0A9P9DBN9"/>
<dbReference type="Proteomes" id="UP000738349">
    <property type="component" value="Unassembled WGS sequence"/>
</dbReference>
<proteinExistence type="predicted"/>
<name>A0A9P9DBN9_9HYPO</name>
<reference evidence="2" key="1">
    <citation type="journal article" date="2021" name="Nat. Commun.">
        <title>Genetic determinants of endophytism in the Arabidopsis root mycobiome.</title>
        <authorList>
            <person name="Mesny F."/>
            <person name="Miyauchi S."/>
            <person name="Thiergart T."/>
            <person name="Pickel B."/>
            <person name="Atanasova L."/>
            <person name="Karlsson M."/>
            <person name="Huettel B."/>
            <person name="Barry K.W."/>
            <person name="Haridas S."/>
            <person name="Chen C."/>
            <person name="Bauer D."/>
            <person name="Andreopoulos W."/>
            <person name="Pangilinan J."/>
            <person name="LaButti K."/>
            <person name="Riley R."/>
            <person name="Lipzen A."/>
            <person name="Clum A."/>
            <person name="Drula E."/>
            <person name="Henrissat B."/>
            <person name="Kohler A."/>
            <person name="Grigoriev I.V."/>
            <person name="Martin F.M."/>
            <person name="Hacquard S."/>
        </authorList>
    </citation>
    <scope>NUCLEOTIDE SEQUENCE</scope>
    <source>
        <strain evidence="2">MPI-CAGE-AT-0147</strain>
    </source>
</reference>
<organism evidence="2 3">
    <name type="scientific">Dactylonectria macrodidyma</name>
    <dbReference type="NCBI Taxonomy" id="307937"/>
    <lineage>
        <taxon>Eukaryota</taxon>
        <taxon>Fungi</taxon>
        <taxon>Dikarya</taxon>
        <taxon>Ascomycota</taxon>
        <taxon>Pezizomycotina</taxon>
        <taxon>Sordariomycetes</taxon>
        <taxon>Hypocreomycetidae</taxon>
        <taxon>Hypocreales</taxon>
        <taxon>Nectriaceae</taxon>
        <taxon>Dactylonectria</taxon>
    </lineage>
</organism>
<protein>
    <recommendedName>
        <fullName evidence="4">C2H2-type domain-containing protein</fullName>
    </recommendedName>
</protein>
<accession>A0A9P9DBN9</accession>
<dbReference type="OrthoDB" id="3521097at2759"/>